<dbReference type="Proteomes" id="UP000265703">
    <property type="component" value="Unassembled WGS sequence"/>
</dbReference>
<gene>
    <name evidence="1" type="ORF">C1645_824300</name>
</gene>
<dbReference type="AlphaFoldDB" id="A0A397T401"/>
<dbReference type="EMBL" id="QKYT01000205">
    <property type="protein sequence ID" value="RIA89784.1"/>
    <property type="molecule type" value="Genomic_DNA"/>
</dbReference>
<evidence type="ECO:0000313" key="2">
    <source>
        <dbReference type="Proteomes" id="UP000265703"/>
    </source>
</evidence>
<organism evidence="1 2">
    <name type="scientific">Glomus cerebriforme</name>
    <dbReference type="NCBI Taxonomy" id="658196"/>
    <lineage>
        <taxon>Eukaryota</taxon>
        <taxon>Fungi</taxon>
        <taxon>Fungi incertae sedis</taxon>
        <taxon>Mucoromycota</taxon>
        <taxon>Glomeromycotina</taxon>
        <taxon>Glomeromycetes</taxon>
        <taxon>Glomerales</taxon>
        <taxon>Glomeraceae</taxon>
        <taxon>Glomus</taxon>
    </lineage>
</organism>
<sequence length="125" mass="14432">MEKINDNDEDFQNCIAEIKYKIGIMDLKRLTNKAFEDIGEEATGHADYAIIIEKTIDSSNKELICIIEEKEDQAVLKVFHITLTEDILEDDVELHREVKKVMEVIIGLLKDRVEVDDSPDSRRAR</sequence>
<evidence type="ECO:0000313" key="1">
    <source>
        <dbReference type="EMBL" id="RIA89784.1"/>
    </source>
</evidence>
<reference evidence="1 2" key="1">
    <citation type="submission" date="2018-06" db="EMBL/GenBank/DDBJ databases">
        <title>Comparative genomics reveals the genomic features of Rhizophagus irregularis, R. cerebriforme, R. diaphanum and Gigaspora rosea, and their symbiotic lifestyle signature.</title>
        <authorList>
            <person name="Morin E."/>
            <person name="San Clemente H."/>
            <person name="Chen E.C.H."/>
            <person name="De La Providencia I."/>
            <person name="Hainaut M."/>
            <person name="Kuo A."/>
            <person name="Kohler A."/>
            <person name="Murat C."/>
            <person name="Tang N."/>
            <person name="Roy S."/>
            <person name="Loubradou J."/>
            <person name="Henrissat B."/>
            <person name="Grigoriev I.V."/>
            <person name="Corradi N."/>
            <person name="Roux C."/>
            <person name="Martin F.M."/>
        </authorList>
    </citation>
    <scope>NUCLEOTIDE SEQUENCE [LARGE SCALE GENOMIC DNA]</scope>
    <source>
        <strain evidence="1 2">DAOM 227022</strain>
    </source>
</reference>
<protein>
    <submittedName>
        <fullName evidence="1">Uncharacterized protein</fullName>
    </submittedName>
</protein>
<keyword evidence="2" id="KW-1185">Reference proteome</keyword>
<comment type="caution">
    <text evidence="1">The sequence shown here is derived from an EMBL/GenBank/DDBJ whole genome shotgun (WGS) entry which is preliminary data.</text>
</comment>
<accession>A0A397T401</accession>
<proteinExistence type="predicted"/>
<dbReference type="OrthoDB" id="2412213at2759"/>
<name>A0A397T401_9GLOM</name>